<dbReference type="GO" id="GO:0005886">
    <property type="term" value="C:plasma membrane"/>
    <property type="evidence" value="ECO:0007669"/>
    <property type="project" value="UniProtKB-SubCell"/>
</dbReference>
<dbReference type="GO" id="GO:0016740">
    <property type="term" value="F:transferase activity"/>
    <property type="evidence" value="ECO:0007669"/>
    <property type="project" value="UniProtKB-KW"/>
</dbReference>
<comment type="similarity">
    <text evidence="3">Belongs to the glycosyl hydrolase 72 family.</text>
</comment>
<name>A0A8H3Z3Z9_VENIN</name>
<accession>A0A8H3Z3Z9</accession>
<dbReference type="InterPro" id="IPR004886">
    <property type="entry name" value="Glucanosyltransferase"/>
</dbReference>
<keyword evidence="2" id="KW-0325">Glycoprotein</keyword>
<proteinExistence type="inferred from homology"/>
<feature type="chain" id="PRO_5034285619" description="1,3-beta-glucanosyltransferase" evidence="3">
    <location>
        <begin position="18"/>
        <end position="62"/>
    </location>
</feature>
<keyword evidence="3" id="KW-0449">Lipoprotein</keyword>
<feature type="non-terminal residue" evidence="4">
    <location>
        <position position="62"/>
    </location>
</feature>
<evidence type="ECO:0000256" key="1">
    <source>
        <dbReference type="ARBA" id="ARBA00022729"/>
    </source>
</evidence>
<comment type="subcellular location">
    <subcellularLocation>
        <location evidence="3">Cell membrane</location>
        <topology evidence="3">Lipid-anchor</topology>
        <topology evidence="3">GPI-anchor</topology>
    </subcellularLocation>
</comment>
<dbReference type="EC" id="2.4.1.-" evidence="3"/>
<reference evidence="4 5" key="1">
    <citation type="submission" date="2019-07" db="EMBL/GenBank/DDBJ databases">
        <title>Venturia inaequalis Genome Resource.</title>
        <authorList>
            <person name="Lichtner F.J."/>
        </authorList>
    </citation>
    <scope>NUCLEOTIDE SEQUENCE [LARGE SCALE GENOMIC DNA]</scope>
    <source>
        <strain evidence="4 5">DMI_063113</strain>
    </source>
</reference>
<keyword evidence="3" id="KW-0472">Membrane</keyword>
<evidence type="ECO:0000313" key="5">
    <source>
        <dbReference type="Proteomes" id="UP000490939"/>
    </source>
</evidence>
<evidence type="ECO:0000313" key="4">
    <source>
        <dbReference type="EMBL" id="KAE9984489.1"/>
    </source>
</evidence>
<feature type="signal peptide" evidence="3">
    <location>
        <begin position="1"/>
        <end position="17"/>
    </location>
</feature>
<keyword evidence="3" id="KW-0808">Transferase</keyword>
<dbReference type="EMBL" id="WNWR01000293">
    <property type="protein sequence ID" value="KAE9984489.1"/>
    <property type="molecule type" value="Genomic_DNA"/>
</dbReference>
<comment type="function">
    <text evidence="3">Splits internally a 1,3-beta-glucan molecule and transfers the newly generated reducing end (the donor) to the non-reducing end of another 1,3-beta-glucan molecule (the acceptor) forming a 1,3-beta linkage, resulting in the elongation of 1,3-beta-glucan chains in the cell wall.</text>
</comment>
<comment type="caution">
    <text evidence="4">The sequence shown here is derived from an EMBL/GenBank/DDBJ whole genome shotgun (WGS) entry which is preliminary data.</text>
</comment>
<dbReference type="GO" id="GO:0098552">
    <property type="term" value="C:side of membrane"/>
    <property type="evidence" value="ECO:0007669"/>
    <property type="project" value="UniProtKB-KW"/>
</dbReference>
<evidence type="ECO:0000256" key="2">
    <source>
        <dbReference type="ARBA" id="ARBA00023180"/>
    </source>
</evidence>
<keyword evidence="1 3" id="KW-0732">Signal</keyword>
<dbReference type="Proteomes" id="UP000490939">
    <property type="component" value="Unassembled WGS sequence"/>
</dbReference>
<protein>
    <recommendedName>
        <fullName evidence="3">1,3-beta-glucanosyltransferase</fullName>
        <ecNumber evidence="3">2.4.1.-</ecNumber>
    </recommendedName>
</protein>
<gene>
    <name evidence="4" type="ORF">EG327_005018</name>
</gene>
<evidence type="ECO:0000256" key="3">
    <source>
        <dbReference type="RuleBase" id="RU361209"/>
    </source>
</evidence>
<keyword evidence="3" id="KW-0336">GPI-anchor</keyword>
<keyword evidence="5" id="KW-1185">Reference proteome</keyword>
<organism evidence="4 5">
    <name type="scientific">Venturia inaequalis</name>
    <name type="common">Apple scab fungus</name>
    <dbReference type="NCBI Taxonomy" id="5025"/>
    <lineage>
        <taxon>Eukaryota</taxon>
        <taxon>Fungi</taxon>
        <taxon>Dikarya</taxon>
        <taxon>Ascomycota</taxon>
        <taxon>Pezizomycotina</taxon>
        <taxon>Dothideomycetes</taxon>
        <taxon>Pleosporomycetidae</taxon>
        <taxon>Venturiales</taxon>
        <taxon>Venturiaceae</taxon>
        <taxon>Venturia</taxon>
    </lineage>
</organism>
<dbReference type="AlphaFoldDB" id="A0A8H3Z3Z9"/>
<sequence>MELYFVSTLYFSALVVAQVDPIRIKGTKFVYKTNKTHFHVKSVAYQDQGHFALPSTSMIDSF</sequence>
<dbReference type="Pfam" id="PF03198">
    <property type="entry name" value="Glyco_hydro_72"/>
    <property type="match status" value="1"/>
</dbReference>